<comment type="caution">
    <text evidence="2">The sequence shown here is derived from an EMBL/GenBank/DDBJ whole genome shotgun (WGS) entry which is preliminary data.</text>
</comment>
<dbReference type="InterPro" id="IPR050561">
    <property type="entry name" value="PTP"/>
</dbReference>
<dbReference type="InterPro" id="IPR029021">
    <property type="entry name" value="Prot-tyrosine_phosphatase-like"/>
</dbReference>
<dbReference type="PROSITE" id="PS50056">
    <property type="entry name" value="TYR_PHOSPHATASE_2"/>
    <property type="match status" value="1"/>
</dbReference>
<dbReference type="Proteomes" id="UP000480350">
    <property type="component" value="Unassembled WGS sequence"/>
</dbReference>
<keyword evidence="3" id="KW-1185">Reference proteome</keyword>
<dbReference type="PANTHER" id="PTHR23339">
    <property type="entry name" value="TYROSINE SPECIFIC PROTEIN PHOSPHATASE AND DUAL SPECIFICITY PROTEIN PHOSPHATASE"/>
    <property type="match status" value="1"/>
</dbReference>
<dbReference type="Gene3D" id="3.90.190.10">
    <property type="entry name" value="Protein tyrosine phosphatase superfamily"/>
    <property type="match status" value="1"/>
</dbReference>
<dbReference type="Pfam" id="PF22785">
    <property type="entry name" value="Tc-R-P"/>
    <property type="match status" value="1"/>
</dbReference>
<gene>
    <name evidence="2" type="ORF">GQ651_11425</name>
</gene>
<reference evidence="2 3" key="2">
    <citation type="submission" date="2020-03" db="EMBL/GenBank/DDBJ databases">
        <title>Kangsaoukella pontilimi gen. nov., sp. nov., a new member of the family Rhodobacteraceae isolated from a tidal mudflat.</title>
        <authorList>
            <person name="Kim I.S."/>
        </authorList>
    </citation>
    <scope>NUCLEOTIDE SEQUENCE [LARGE SCALE GENOMIC DNA]</scope>
    <source>
        <strain evidence="2 3">GH1-50</strain>
    </source>
</reference>
<name>A0A7C9MRM7_9RHOB</name>
<feature type="domain" description="Tyrosine specific protein phosphatases" evidence="1">
    <location>
        <begin position="86"/>
        <end position="153"/>
    </location>
</feature>
<dbReference type="InterPro" id="IPR000387">
    <property type="entry name" value="Tyr_Pase_dom"/>
</dbReference>
<dbReference type="SUPFAM" id="SSF52799">
    <property type="entry name" value="(Phosphotyrosine protein) phosphatases II"/>
    <property type="match status" value="1"/>
</dbReference>
<evidence type="ECO:0000313" key="3">
    <source>
        <dbReference type="Proteomes" id="UP000480350"/>
    </source>
</evidence>
<dbReference type="EMBL" id="WUPT01000002">
    <property type="protein sequence ID" value="MXQ08457.1"/>
    <property type="molecule type" value="Genomic_DNA"/>
</dbReference>
<dbReference type="RefSeq" id="WP_160764380.1">
    <property type="nucleotide sequence ID" value="NZ_WUPT01000002.1"/>
</dbReference>
<accession>A0A7C9MRM7</accession>
<proteinExistence type="predicted"/>
<protein>
    <submittedName>
        <fullName evidence="2">Protein phosphatase</fullName>
    </submittedName>
</protein>
<evidence type="ECO:0000313" key="2">
    <source>
        <dbReference type="EMBL" id="MXQ08457.1"/>
    </source>
</evidence>
<organism evidence="2 3">
    <name type="scientific">Kangsaoukella pontilimi</name>
    <dbReference type="NCBI Taxonomy" id="2691042"/>
    <lineage>
        <taxon>Bacteria</taxon>
        <taxon>Pseudomonadati</taxon>
        <taxon>Pseudomonadota</taxon>
        <taxon>Alphaproteobacteria</taxon>
        <taxon>Rhodobacterales</taxon>
        <taxon>Paracoccaceae</taxon>
        <taxon>Kangsaoukella</taxon>
    </lineage>
</organism>
<sequence length="167" mass="17956">MFRIAELPLGKGWLGISPAPGRGGAYLSDVSRIIAWGADMVLTMTTMAELKRIGAAGLGDDLAAADLQWRHLPIPDFGAPPPEVQKRWPEVSAEAHEILAAGGRVLAHCYGGCGRSGMALMRLMVEAGEDADPALARLRDVRPCAVEMPDQQAWAAIPMYQRLGWNP</sequence>
<dbReference type="AlphaFoldDB" id="A0A7C9MRM7"/>
<reference evidence="2 3" key="1">
    <citation type="submission" date="2019-12" db="EMBL/GenBank/DDBJ databases">
        <authorList>
            <person name="Lee S.D."/>
        </authorList>
    </citation>
    <scope>NUCLEOTIDE SEQUENCE [LARGE SCALE GENOMIC DNA]</scope>
    <source>
        <strain evidence="2 3">GH1-50</strain>
    </source>
</reference>
<evidence type="ECO:0000259" key="1">
    <source>
        <dbReference type="PROSITE" id="PS50056"/>
    </source>
</evidence>